<name>A0A165K617_EXIGL</name>
<dbReference type="InterPro" id="IPR045099">
    <property type="entry name" value="PITH1-like"/>
</dbReference>
<dbReference type="PROSITE" id="PS51532">
    <property type="entry name" value="PITH"/>
    <property type="match status" value="1"/>
</dbReference>
<dbReference type="AlphaFoldDB" id="A0A165K617"/>
<sequence length="194" mass="21245">MEGTGIASHLQGTDATNIYSLVDKANVHGLNLTVPEHARDVIKPWDQRDDVTKFADSNVDDQMILHIPFIENVRVRSVLVKLGRGDVAPRRLRVYINSPPSSDFSDLEDIKPHLDLALQEGEAGVTEYPLRAPAFTNTNSLTLFFTDSADGDQSRVYYLGFKGVTNAAKKEQGSEIQTPAANTGDADLGQIGFM</sequence>
<dbReference type="PANTHER" id="PTHR12175">
    <property type="entry name" value="AD039 HT014 THIOREDOXIN FAMILY TRP26"/>
    <property type="match status" value="1"/>
</dbReference>
<keyword evidence="4" id="KW-1185">Reference proteome</keyword>
<dbReference type="SUPFAM" id="SSF49785">
    <property type="entry name" value="Galactose-binding domain-like"/>
    <property type="match status" value="1"/>
</dbReference>
<dbReference type="Gene3D" id="2.60.120.470">
    <property type="entry name" value="PITH domain"/>
    <property type="match status" value="1"/>
</dbReference>
<dbReference type="PANTHER" id="PTHR12175:SF1">
    <property type="entry name" value="PITH DOMAIN-CONTAINING PROTEIN 1"/>
    <property type="match status" value="1"/>
</dbReference>
<evidence type="ECO:0000313" key="3">
    <source>
        <dbReference type="EMBL" id="KZV95850.1"/>
    </source>
</evidence>
<dbReference type="Pfam" id="PF06201">
    <property type="entry name" value="PITH"/>
    <property type="match status" value="1"/>
</dbReference>
<dbReference type="Proteomes" id="UP000077266">
    <property type="component" value="Unassembled WGS sequence"/>
</dbReference>
<evidence type="ECO:0000256" key="1">
    <source>
        <dbReference type="ARBA" id="ARBA00025788"/>
    </source>
</evidence>
<dbReference type="InterPro" id="IPR037047">
    <property type="entry name" value="PITH_dom_sf"/>
</dbReference>
<dbReference type="GO" id="GO:0005737">
    <property type="term" value="C:cytoplasm"/>
    <property type="evidence" value="ECO:0007669"/>
    <property type="project" value="UniProtKB-ARBA"/>
</dbReference>
<evidence type="ECO:0000259" key="2">
    <source>
        <dbReference type="PROSITE" id="PS51532"/>
    </source>
</evidence>
<feature type="domain" description="PITH" evidence="2">
    <location>
        <begin position="7"/>
        <end position="181"/>
    </location>
</feature>
<comment type="similarity">
    <text evidence="1">Belongs to the PITHD1 family.</text>
</comment>
<dbReference type="InterPro" id="IPR008979">
    <property type="entry name" value="Galactose-bd-like_sf"/>
</dbReference>
<proteinExistence type="inferred from homology"/>
<dbReference type="OrthoDB" id="2635at2759"/>
<protein>
    <submittedName>
        <fullName evidence="3">DUF1000-domain-containing protein</fullName>
    </submittedName>
</protein>
<organism evidence="3 4">
    <name type="scientific">Exidia glandulosa HHB12029</name>
    <dbReference type="NCBI Taxonomy" id="1314781"/>
    <lineage>
        <taxon>Eukaryota</taxon>
        <taxon>Fungi</taxon>
        <taxon>Dikarya</taxon>
        <taxon>Basidiomycota</taxon>
        <taxon>Agaricomycotina</taxon>
        <taxon>Agaricomycetes</taxon>
        <taxon>Auriculariales</taxon>
        <taxon>Exidiaceae</taxon>
        <taxon>Exidia</taxon>
    </lineage>
</organism>
<dbReference type="EMBL" id="KV425950">
    <property type="protein sequence ID" value="KZV95850.1"/>
    <property type="molecule type" value="Genomic_DNA"/>
</dbReference>
<accession>A0A165K617</accession>
<gene>
    <name evidence="3" type="ORF">EXIGLDRAFT_643801</name>
</gene>
<dbReference type="GO" id="GO:0005634">
    <property type="term" value="C:nucleus"/>
    <property type="evidence" value="ECO:0007669"/>
    <property type="project" value="TreeGrafter"/>
</dbReference>
<dbReference type="InParanoid" id="A0A165K617"/>
<dbReference type="InterPro" id="IPR010400">
    <property type="entry name" value="PITH_dom"/>
</dbReference>
<reference evidence="3 4" key="1">
    <citation type="journal article" date="2016" name="Mol. Biol. Evol.">
        <title>Comparative Genomics of Early-Diverging Mushroom-Forming Fungi Provides Insights into the Origins of Lignocellulose Decay Capabilities.</title>
        <authorList>
            <person name="Nagy L.G."/>
            <person name="Riley R."/>
            <person name="Tritt A."/>
            <person name="Adam C."/>
            <person name="Daum C."/>
            <person name="Floudas D."/>
            <person name="Sun H."/>
            <person name="Yadav J.S."/>
            <person name="Pangilinan J."/>
            <person name="Larsson K.H."/>
            <person name="Matsuura K."/>
            <person name="Barry K."/>
            <person name="Labutti K."/>
            <person name="Kuo R."/>
            <person name="Ohm R.A."/>
            <person name="Bhattacharya S.S."/>
            <person name="Shirouzu T."/>
            <person name="Yoshinaga Y."/>
            <person name="Martin F.M."/>
            <person name="Grigoriev I.V."/>
            <person name="Hibbett D.S."/>
        </authorList>
    </citation>
    <scope>NUCLEOTIDE SEQUENCE [LARGE SCALE GENOMIC DNA]</scope>
    <source>
        <strain evidence="3 4">HHB12029</strain>
    </source>
</reference>
<evidence type="ECO:0000313" key="4">
    <source>
        <dbReference type="Proteomes" id="UP000077266"/>
    </source>
</evidence>